<dbReference type="SUPFAM" id="SSF50475">
    <property type="entry name" value="FMN-binding split barrel"/>
    <property type="match status" value="1"/>
</dbReference>
<proteinExistence type="predicted"/>
<dbReference type="EMBL" id="JBFPJR010000015">
    <property type="protein sequence ID" value="MEX0428007.1"/>
    <property type="molecule type" value="Genomic_DNA"/>
</dbReference>
<feature type="region of interest" description="Disordered" evidence="1">
    <location>
        <begin position="183"/>
        <end position="203"/>
    </location>
</feature>
<accession>A0ABV3SYI0</accession>
<reference evidence="3 4" key="1">
    <citation type="submission" date="2024-07" db="EMBL/GenBank/DDBJ databases">
        <authorList>
            <person name="Lee S."/>
            <person name="Kang M."/>
        </authorList>
    </citation>
    <scope>NUCLEOTIDE SEQUENCE [LARGE SCALE GENOMIC DNA]</scope>
    <source>
        <strain evidence="3 4">DS6</strain>
    </source>
</reference>
<evidence type="ECO:0000259" key="2">
    <source>
        <dbReference type="Pfam" id="PF01243"/>
    </source>
</evidence>
<dbReference type="Proteomes" id="UP001556631">
    <property type="component" value="Unassembled WGS sequence"/>
</dbReference>
<feature type="domain" description="Pyridoxamine 5'-phosphate oxidase N-terminal" evidence="2">
    <location>
        <begin position="42"/>
        <end position="159"/>
    </location>
</feature>
<comment type="caution">
    <text evidence="3">The sequence shown here is derived from an EMBL/GenBank/DDBJ whole genome shotgun (WGS) entry which is preliminary data.</text>
</comment>
<evidence type="ECO:0000313" key="3">
    <source>
        <dbReference type="EMBL" id="MEX0428007.1"/>
    </source>
</evidence>
<dbReference type="InterPro" id="IPR012349">
    <property type="entry name" value="Split_barrel_FMN-bd"/>
</dbReference>
<gene>
    <name evidence="3" type="ORF">AB3X52_10285</name>
</gene>
<dbReference type="Gene3D" id="2.30.110.10">
    <property type="entry name" value="Electron Transport, Fmn-binding Protein, Chain A"/>
    <property type="match status" value="1"/>
</dbReference>
<dbReference type="RefSeq" id="WP_367993921.1">
    <property type="nucleotide sequence ID" value="NZ_JBFPJR010000015.1"/>
</dbReference>
<keyword evidence="4" id="KW-1185">Reference proteome</keyword>
<evidence type="ECO:0000256" key="1">
    <source>
        <dbReference type="SAM" id="MobiDB-lite"/>
    </source>
</evidence>
<sequence length="203" mass="22450">MTGRTLSLLVVVPADWHFSWEVALMRWVDFEAAAPRLAALGRERLLAPGVVLVGTIRRDGSPRISPVEPFVLDGELWLSMLWGSHKAGDLARDHRVLVHSIVTNRDGRAGEFKVRGQCRAEEDRGVQERYAEAVSAALGWQPDLGRVHLFAVDIQSVSYLRYDDATGDQFTVLWPRGREYVRRGTGGTSLGPPEPADLGLLAP</sequence>
<name>A0ABV3SYI0_9ACTN</name>
<dbReference type="InterPro" id="IPR011576">
    <property type="entry name" value="Pyridox_Oxase_N"/>
</dbReference>
<protein>
    <submittedName>
        <fullName evidence="3">Pyridoxamine 5'-phosphate oxidase family protein</fullName>
    </submittedName>
</protein>
<organism evidence="3 4">
    <name type="scientific">Nocardioides eburneus</name>
    <dbReference type="NCBI Taxonomy" id="3231482"/>
    <lineage>
        <taxon>Bacteria</taxon>
        <taxon>Bacillati</taxon>
        <taxon>Actinomycetota</taxon>
        <taxon>Actinomycetes</taxon>
        <taxon>Propionibacteriales</taxon>
        <taxon>Nocardioidaceae</taxon>
        <taxon>Nocardioides</taxon>
    </lineage>
</organism>
<dbReference type="Pfam" id="PF01243">
    <property type="entry name" value="PNPOx_N"/>
    <property type="match status" value="1"/>
</dbReference>
<evidence type="ECO:0000313" key="4">
    <source>
        <dbReference type="Proteomes" id="UP001556631"/>
    </source>
</evidence>